<evidence type="ECO:0000256" key="6">
    <source>
        <dbReference type="ARBA" id="ARBA00023002"/>
    </source>
</evidence>
<dbReference type="GO" id="GO:0005739">
    <property type="term" value="C:mitochondrion"/>
    <property type="evidence" value="ECO:0007669"/>
    <property type="project" value="TreeGrafter"/>
</dbReference>
<keyword evidence="6" id="KW-0560">Oxidoreductase</keyword>
<protein>
    <recommendedName>
        <fullName evidence="3">dihydrofolate reductase</fullName>
        <ecNumber evidence="3">1.5.1.3</ecNumber>
    </recommendedName>
</protein>
<evidence type="ECO:0000256" key="2">
    <source>
        <dbReference type="ARBA" id="ARBA00009539"/>
    </source>
</evidence>
<dbReference type="GO" id="GO:0046655">
    <property type="term" value="P:folic acid metabolic process"/>
    <property type="evidence" value="ECO:0007669"/>
    <property type="project" value="TreeGrafter"/>
</dbReference>
<name>A0A6P8RTR1_GEOSA</name>
<evidence type="ECO:0000256" key="4">
    <source>
        <dbReference type="ARBA" id="ARBA00022563"/>
    </source>
</evidence>
<keyword evidence="5" id="KW-0521">NADP</keyword>
<evidence type="ECO:0000256" key="5">
    <source>
        <dbReference type="ARBA" id="ARBA00022857"/>
    </source>
</evidence>
<dbReference type="CDD" id="cd00209">
    <property type="entry name" value="DHFR"/>
    <property type="match status" value="1"/>
</dbReference>
<keyword evidence="9" id="KW-1185">Reference proteome</keyword>
<dbReference type="SUPFAM" id="SSF53597">
    <property type="entry name" value="Dihydrofolate reductase-like"/>
    <property type="match status" value="1"/>
</dbReference>
<dbReference type="GO" id="GO:0050661">
    <property type="term" value="F:NADP binding"/>
    <property type="evidence" value="ECO:0007669"/>
    <property type="project" value="InterPro"/>
</dbReference>
<dbReference type="OrthoDB" id="4664297at2759"/>
<evidence type="ECO:0000313" key="10">
    <source>
        <dbReference type="RefSeq" id="XP_033808957.1"/>
    </source>
</evidence>
<dbReference type="FunFam" id="3.40.430.10:FF:000002">
    <property type="entry name" value="Dihydrofolate reductase"/>
    <property type="match status" value="1"/>
</dbReference>
<reference evidence="10" key="1">
    <citation type="submission" date="2025-08" db="UniProtKB">
        <authorList>
            <consortium name="RefSeq"/>
        </authorList>
    </citation>
    <scope>IDENTIFICATION</scope>
</reference>
<keyword evidence="4" id="KW-0554">One-carbon metabolism</keyword>
<dbReference type="GeneID" id="117364156"/>
<dbReference type="Proteomes" id="UP000515159">
    <property type="component" value="Chromosome 7"/>
</dbReference>
<dbReference type="PANTHER" id="PTHR48069:SF5">
    <property type="entry name" value="DIHYDROFOLATE REDUCTASE"/>
    <property type="match status" value="1"/>
</dbReference>
<dbReference type="GO" id="GO:0006730">
    <property type="term" value="P:one-carbon metabolic process"/>
    <property type="evidence" value="ECO:0007669"/>
    <property type="project" value="UniProtKB-KW"/>
</dbReference>
<dbReference type="AlphaFoldDB" id="A0A6P8RTR1"/>
<evidence type="ECO:0000256" key="1">
    <source>
        <dbReference type="ARBA" id="ARBA00004903"/>
    </source>
</evidence>
<sequence>MLHGTSSITLKTVYKEIHPPTPLPCLLTSLMFMQMQGNCVTFERRKKHAFIEQLKQRVFCHLSFIMCDAEERVEPKPIRLVAAVSRNMGIGRKGDLPWNLPNEFKYFIEKITAVLEPGKKNLLIWGHKSFEPFAGSLFPLPNCIIVLLSRTLSSVPEHVHSVCRNMTDAIKMASTPPLSEKLETIWVLGGAEPYAEATKHPWCDQIHITDIMEDFDCDTFFPEFDRDVFKLAEKFPGIPSGIQEENGIKYAFQVYQRDAMFT</sequence>
<comment type="catalytic activity">
    <reaction evidence="7">
        <text>(6S)-5,6,7,8-tetrahydrofolate + NADP(+) = 7,8-dihydrofolate + NADPH + H(+)</text>
        <dbReference type="Rhea" id="RHEA:15009"/>
        <dbReference type="ChEBI" id="CHEBI:15378"/>
        <dbReference type="ChEBI" id="CHEBI:57451"/>
        <dbReference type="ChEBI" id="CHEBI:57453"/>
        <dbReference type="ChEBI" id="CHEBI:57783"/>
        <dbReference type="ChEBI" id="CHEBI:58349"/>
        <dbReference type="EC" id="1.5.1.3"/>
    </reaction>
</comment>
<feature type="domain" description="DHFR" evidence="8">
    <location>
        <begin position="77"/>
        <end position="257"/>
    </location>
</feature>
<dbReference type="InterPro" id="IPR012259">
    <property type="entry name" value="DHFR"/>
</dbReference>
<comment type="similarity">
    <text evidence="2">Belongs to the dihydrofolate reductase family.</text>
</comment>
<comment type="pathway">
    <text evidence="1">Cofactor biosynthesis; tetrahydrofolate biosynthesis; 5,6,7,8-tetrahydrofolate from 7,8-dihydrofolate: step 1/1.</text>
</comment>
<dbReference type="KEGG" id="gsh:117364156"/>
<dbReference type="PROSITE" id="PS51330">
    <property type="entry name" value="DHFR_2"/>
    <property type="match status" value="1"/>
</dbReference>
<dbReference type="InterPro" id="IPR024072">
    <property type="entry name" value="DHFR-like_dom_sf"/>
</dbReference>
<dbReference type="GO" id="GO:0004146">
    <property type="term" value="F:dihydrofolate reductase activity"/>
    <property type="evidence" value="ECO:0007669"/>
    <property type="project" value="UniProtKB-EC"/>
</dbReference>
<dbReference type="GO" id="GO:0046654">
    <property type="term" value="P:tetrahydrofolate biosynthetic process"/>
    <property type="evidence" value="ECO:0007669"/>
    <property type="project" value="InterPro"/>
</dbReference>
<dbReference type="RefSeq" id="XP_033808957.1">
    <property type="nucleotide sequence ID" value="XM_033953066.1"/>
</dbReference>
<proteinExistence type="inferred from homology"/>
<evidence type="ECO:0000313" key="9">
    <source>
        <dbReference type="Proteomes" id="UP000515159"/>
    </source>
</evidence>
<evidence type="ECO:0000256" key="7">
    <source>
        <dbReference type="ARBA" id="ARBA00048873"/>
    </source>
</evidence>
<dbReference type="PANTHER" id="PTHR48069">
    <property type="entry name" value="DIHYDROFOLATE REDUCTASE"/>
    <property type="match status" value="1"/>
</dbReference>
<accession>A0A6P8RTR1</accession>
<dbReference type="InterPro" id="IPR001796">
    <property type="entry name" value="DHFR_dom"/>
</dbReference>
<dbReference type="EC" id="1.5.1.3" evidence="3"/>
<dbReference type="InParanoid" id="A0A6P8RTR1"/>
<dbReference type="Pfam" id="PF00186">
    <property type="entry name" value="DHFR_1"/>
    <property type="match status" value="1"/>
</dbReference>
<organism evidence="9 10">
    <name type="scientific">Geotrypetes seraphini</name>
    <name type="common">Gaboon caecilian</name>
    <name type="synonym">Caecilia seraphini</name>
    <dbReference type="NCBI Taxonomy" id="260995"/>
    <lineage>
        <taxon>Eukaryota</taxon>
        <taxon>Metazoa</taxon>
        <taxon>Chordata</taxon>
        <taxon>Craniata</taxon>
        <taxon>Vertebrata</taxon>
        <taxon>Euteleostomi</taxon>
        <taxon>Amphibia</taxon>
        <taxon>Gymnophiona</taxon>
        <taxon>Geotrypetes</taxon>
    </lineage>
</organism>
<dbReference type="GO" id="GO:0046452">
    <property type="term" value="P:dihydrofolate metabolic process"/>
    <property type="evidence" value="ECO:0007669"/>
    <property type="project" value="TreeGrafter"/>
</dbReference>
<dbReference type="Gene3D" id="3.40.430.10">
    <property type="entry name" value="Dihydrofolate Reductase, subunit A"/>
    <property type="match status" value="1"/>
</dbReference>
<gene>
    <name evidence="10" type="primary">LOC117364156</name>
</gene>
<evidence type="ECO:0000256" key="3">
    <source>
        <dbReference type="ARBA" id="ARBA00012856"/>
    </source>
</evidence>
<dbReference type="PRINTS" id="PR00070">
    <property type="entry name" value="DHFR"/>
</dbReference>
<evidence type="ECO:0000259" key="8">
    <source>
        <dbReference type="PROSITE" id="PS51330"/>
    </source>
</evidence>